<dbReference type="AlphaFoldDB" id="A0A2Z2NZ56"/>
<evidence type="ECO:0000259" key="6">
    <source>
        <dbReference type="Pfam" id="PF00892"/>
    </source>
</evidence>
<organism evidence="7 8">
    <name type="scientific">Granulosicoccus antarcticus IMCC3135</name>
    <dbReference type="NCBI Taxonomy" id="1192854"/>
    <lineage>
        <taxon>Bacteria</taxon>
        <taxon>Pseudomonadati</taxon>
        <taxon>Pseudomonadota</taxon>
        <taxon>Gammaproteobacteria</taxon>
        <taxon>Chromatiales</taxon>
        <taxon>Granulosicoccaceae</taxon>
        <taxon>Granulosicoccus</taxon>
    </lineage>
</organism>
<comment type="subcellular location">
    <subcellularLocation>
        <location evidence="1">Membrane</location>
        <topology evidence="1">Multi-pass membrane protein</topology>
    </subcellularLocation>
</comment>
<feature type="transmembrane region" description="Helical" evidence="5">
    <location>
        <begin position="229"/>
        <end position="246"/>
    </location>
</feature>
<evidence type="ECO:0000256" key="4">
    <source>
        <dbReference type="ARBA" id="ARBA00023136"/>
    </source>
</evidence>
<feature type="domain" description="EamA" evidence="6">
    <location>
        <begin position="2"/>
        <end position="128"/>
    </location>
</feature>
<evidence type="ECO:0000256" key="1">
    <source>
        <dbReference type="ARBA" id="ARBA00004141"/>
    </source>
</evidence>
<feature type="transmembrane region" description="Helical" evidence="5">
    <location>
        <begin position="24"/>
        <end position="44"/>
    </location>
</feature>
<dbReference type="EMBL" id="CP018632">
    <property type="protein sequence ID" value="ASJ76736.1"/>
    <property type="molecule type" value="Genomic_DNA"/>
</dbReference>
<evidence type="ECO:0000256" key="5">
    <source>
        <dbReference type="SAM" id="Phobius"/>
    </source>
</evidence>
<feature type="transmembrane region" description="Helical" evidence="5">
    <location>
        <begin position="198"/>
        <end position="217"/>
    </location>
</feature>
<evidence type="ECO:0000313" key="7">
    <source>
        <dbReference type="EMBL" id="ASJ76736.1"/>
    </source>
</evidence>
<feature type="domain" description="EamA" evidence="6">
    <location>
        <begin position="138"/>
        <end position="263"/>
    </location>
</feature>
<reference evidence="7 8" key="1">
    <citation type="submission" date="2016-12" db="EMBL/GenBank/DDBJ databases">
        <authorList>
            <person name="Song W.-J."/>
            <person name="Kurnit D.M."/>
        </authorList>
    </citation>
    <scope>NUCLEOTIDE SEQUENCE [LARGE SCALE GENOMIC DNA]</scope>
    <source>
        <strain evidence="7 8">IMCC3135</strain>
    </source>
</reference>
<feature type="transmembrane region" description="Helical" evidence="5">
    <location>
        <begin position="56"/>
        <end position="77"/>
    </location>
</feature>
<keyword evidence="2 5" id="KW-0812">Transmembrane</keyword>
<evidence type="ECO:0000256" key="2">
    <source>
        <dbReference type="ARBA" id="ARBA00022692"/>
    </source>
</evidence>
<sequence length="285" mass="30952">MVSSMAGFAINDALVKSLGDDLSISQILGVRGLMVSILIVLVLWQRGLLSRWKEALIPMVGFRASMELAAAYCFLMALVQLPFASVSAILQALPLAVTLGAALVFREVVGWRRWSAIVIGFIGVLIIIRPGTGGFAPASLWVVVSVVFAASRDLSTRALPASLPSLLVTAATALLITVFGLASVWISGDWVPLNARHLQVLALASVFLFVGYQFIVLSMRTGDIAYVVPYRYTNLLWSIFLGYLFYGEVPDAYTILGSSIVIAMGLFTLYRELVRPRQRIPQVLG</sequence>
<dbReference type="Pfam" id="PF00892">
    <property type="entry name" value="EamA"/>
    <property type="match status" value="2"/>
</dbReference>
<dbReference type="GO" id="GO:0016020">
    <property type="term" value="C:membrane"/>
    <property type="evidence" value="ECO:0007669"/>
    <property type="project" value="UniProtKB-SubCell"/>
</dbReference>
<feature type="transmembrane region" description="Helical" evidence="5">
    <location>
        <begin position="163"/>
        <end position="186"/>
    </location>
</feature>
<dbReference type="KEGG" id="gai:IMCC3135_33460"/>
<gene>
    <name evidence="7" type="primary">ribN_11</name>
    <name evidence="7" type="ORF">IMCC3135_33460</name>
</gene>
<dbReference type="Proteomes" id="UP000250079">
    <property type="component" value="Chromosome"/>
</dbReference>
<feature type="transmembrane region" description="Helical" evidence="5">
    <location>
        <begin position="111"/>
        <end position="128"/>
    </location>
</feature>
<dbReference type="InterPro" id="IPR037185">
    <property type="entry name" value="EmrE-like"/>
</dbReference>
<feature type="transmembrane region" description="Helical" evidence="5">
    <location>
        <begin position="134"/>
        <end position="151"/>
    </location>
</feature>
<evidence type="ECO:0000256" key="3">
    <source>
        <dbReference type="ARBA" id="ARBA00022989"/>
    </source>
</evidence>
<keyword evidence="3 5" id="KW-1133">Transmembrane helix</keyword>
<keyword evidence="4 5" id="KW-0472">Membrane</keyword>
<accession>A0A2Z2NZ56</accession>
<evidence type="ECO:0000313" key="8">
    <source>
        <dbReference type="Proteomes" id="UP000250079"/>
    </source>
</evidence>
<dbReference type="PANTHER" id="PTHR22911:SF6">
    <property type="entry name" value="SOLUTE CARRIER FAMILY 35 MEMBER G1"/>
    <property type="match status" value="1"/>
</dbReference>
<keyword evidence="8" id="KW-1185">Reference proteome</keyword>
<proteinExistence type="predicted"/>
<name>A0A2Z2NZ56_9GAMM</name>
<feature type="transmembrane region" description="Helical" evidence="5">
    <location>
        <begin position="83"/>
        <end position="104"/>
    </location>
</feature>
<protein>
    <submittedName>
        <fullName evidence="7">Riboflavin transporter</fullName>
    </submittedName>
</protein>
<dbReference type="InterPro" id="IPR000620">
    <property type="entry name" value="EamA_dom"/>
</dbReference>
<dbReference type="PANTHER" id="PTHR22911">
    <property type="entry name" value="ACYL-MALONYL CONDENSING ENZYME-RELATED"/>
    <property type="match status" value="1"/>
</dbReference>
<dbReference type="SUPFAM" id="SSF103481">
    <property type="entry name" value="Multidrug resistance efflux transporter EmrE"/>
    <property type="match status" value="2"/>
</dbReference>
<feature type="transmembrane region" description="Helical" evidence="5">
    <location>
        <begin position="252"/>
        <end position="270"/>
    </location>
</feature>